<evidence type="ECO:0000256" key="1">
    <source>
        <dbReference type="SAM" id="MobiDB-lite"/>
    </source>
</evidence>
<keyword evidence="3" id="KW-1185">Reference proteome</keyword>
<evidence type="ECO:0000313" key="2">
    <source>
        <dbReference type="EMBL" id="CAD6447295.1"/>
    </source>
</evidence>
<feature type="compositionally biased region" description="Polar residues" evidence="1">
    <location>
        <begin position="89"/>
        <end position="100"/>
    </location>
</feature>
<dbReference type="AlphaFoldDB" id="A0A8H2ZSA7"/>
<protein>
    <submittedName>
        <fullName evidence="2">A0259f05-4065-4140-9594-8900cc66f4e8-CDS</fullName>
    </submittedName>
</protein>
<dbReference type="Proteomes" id="UP000624404">
    <property type="component" value="Unassembled WGS sequence"/>
</dbReference>
<dbReference type="OrthoDB" id="3550470at2759"/>
<feature type="region of interest" description="Disordered" evidence="1">
    <location>
        <begin position="69"/>
        <end position="100"/>
    </location>
</feature>
<name>A0A8H2ZSA7_9HELO</name>
<comment type="caution">
    <text evidence="2">The sequence shown here is derived from an EMBL/GenBank/DDBJ whole genome shotgun (WGS) entry which is preliminary data.</text>
</comment>
<dbReference type="EMBL" id="CAJHIA010000025">
    <property type="protein sequence ID" value="CAD6447295.1"/>
    <property type="molecule type" value="Genomic_DNA"/>
</dbReference>
<gene>
    <name evidence="2" type="ORF">SCLTRI_LOCUS7087</name>
</gene>
<reference evidence="2" key="1">
    <citation type="submission" date="2020-10" db="EMBL/GenBank/DDBJ databases">
        <authorList>
            <person name="Kusch S."/>
        </authorList>
    </citation>
    <scope>NUCLEOTIDE SEQUENCE</scope>
    <source>
        <strain evidence="2">SwB9</strain>
    </source>
</reference>
<proteinExistence type="predicted"/>
<evidence type="ECO:0000313" key="3">
    <source>
        <dbReference type="Proteomes" id="UP000624404"/>
    </source>
</evidence>
<organism evidence="2 3">
    <name type="scientific">Sclerotinia trifoliorum</name>
    <dbReference type="NCBI Taxonomy" id="28548"/>
    <lineage>
        <taxon>Eukaryota</taxon>
        <taxon>Fungi</taxon>
        <taxon>Dikarya</taxon>
        <taxon>Ascomycota</taxon>
        <taxon>Pezizomycotina</taxon>
        <taxon>Leotiomycetes</taxon>
        <taxon>Helotiales</taxon>
        <taxon>Sclerotiniaceae</taxon>
        <taxon>Sclerotinia</taxon>
    </lineage>
</organism>
<accession>A0A8H2ZSA7</accession>
<sequence length="100" mass="11034">MEMQRFLEIAKERGVDSDKMGELPPNSPLLEKNIGLEKWPVRWGDGMNRNGDEKSVRFGFETALGLGSGIEAQDAGSSISRSEPDASSEDIQNIMSHLQL</sequence>